<evidence type="ECO:0000313" key="2">
    <source>
        <dbReference type="Proteomes" id="UP000582643"/>
    </source>
</evidence>
<keyword evidence="2" id="KW-1185">Reference proteome</keyword>
<sequence>MPSSTVPSAGLSRTYLMRAADALTLSVAP</sequence>
<accession>A0A7W7TY27</accession>
<protein>
    <submittedName>
        <fullName evidence="1">Uncharacterized protein</fullName>
    </submittedName>
</protein>
<proteinExistence type="predicted"/>
<gene>
    <name evidence="1" type="ORF">GGE06_002404</name>
</gene>
<dbReference type="EMBL" id="JACHJY010000003">
    <property type="protein sequence ID" value="MBB4981494.1"/>
    <property type="molecule type" value="Genomic_DNA"/>
</dbReference>
<comment type="caution">
    <text evidence="1">The sequence shown here is derived from an EMBL/GenBank/DDBJ whole genome shotgun (WGS) entry which is preliminary data.</text>
</comment>
<evidence type="ECO:0000313" key="1">
    <source>
        <dbReference type="EMBL" id="MBB4981494.1"/>
    </source>
</evidence>
<dbReference type="AlphaFoldDB" id="A0A7W7TY27"/>
<name>A0A7W7TY27_9ACTN</name>
<dbReference type="Proteomes" id="UP000582643">
    <property type="component" value="Unassembled WGS sequence"/>
</dbReference>
<reference evidence="1 2" key="1">
    <citation type="submission" date="2020-08" db="EMBL/GenBank/DDBJ databases">
        <title>Genomic Encyclopedia of Type Strains, Phase III (KMG-III): the genomes of soil and plant-associated and newly described type strains.</title>
        <authorList>
            <person name="Whitman W."/>
        </authorList>
    </citation>
    <scope>NUCLEOTIDE SEQUENCE [LARGE SCALE GENOMIC DNA]</scope>
    <source>
        <strain evidence="1 2">SFB5A</strain>
    </source>
</reference>
<organism evidence="1 2">
    <name type="scientific">Streptomyces nymphaeiformis</name>
    <dbReference type="NCBI Taxonomy" id="2663842"/>
    <lineage>
        <taxon>Bacteria</taxon>
        <taxon>Bacillati</taxon>
        <taxon>Actinomycetota</taxon>
        <taxon>Actinomycetes</taxon>
        <taxon>Kitasatosporales</taxon>
        <taxon>Streptomycetaceae</taxon>
        <taxon>Streptomyces</taxon>
    </lineage>
</organism>